<dbReference type="Pfam" id="PF00105">
    <property type="entry name" value="zf-C4"/>
    <property type="match status" value="1"/>
</dbReference>
<evidence type="ECO:0000256" key="4">
    <source>
        <dbReference type="ARBA" id="ARBA00023015"/>
    </source>
</evidence>
<dbReference type="EMBL" id="FN658190">
    <property type="protein sequence ID" value="CBY43404.1"/>
    <property type="molecule type" value="Genomic_DNA"/>
</dbReference>
<reference evidence="9" key="1">
    <citation type="journal article" date="2010" name="Science">
        <title>Plasticity of animal genome architecture unmasked by rapid evolution of a pelagic tunicate.</title>
        <authorList>
            <person name="Denoeud F."/>
            <person name="Henriet S."/>
            <person name="Mungpakdee S."/>
            <person name="Aury J.M."/>
            <person name="Da Silva C."/>
            <person name="Brinkmann H."/>
            <person name="Mikhaleva J."/>
            <person name="Olsen L.C."/>
            <person name="Jubin C."/>
            <person name="Canestro C."/>
            <person name="Bouquet J.M."/>
            <person name="Danks G."/>
            <person name="Poulain J."/>
            <person name="Campsteijn C."/>
            <person name="Adamski M."/>
            <person name="Cross I."/>
            <person name="Yadetie F."/>
            <person name="Muffato M."/>
            <person name="Louis A."/>
            <person name="Butcher S."/>
            <person name="Tsagkogeorga G."/>
            <person name="Konrad A."/>
            <person name="Singh S."/>
            <person name="Jensen M.F."/>
            <person name="Cong E.H."/>
            <person name="Eikeseth-Otteraa H."/>
            <person name="Noel B."/>
            <person name="Anthouard V."/>
            <person name="Porcel B.M."/>
            <person name="Kachouri-Lafond R."/>
            <person name="Nishino A."/>
            <person name="Ugolini M."/>
            <person name="Chourrout P."/>
            <person name="Nishida H."/>
            <person name="Aasland R."/>
            <person name="Huzurbazar S."/>
            <person name="Westhof E."/>
            <person name="Delsuc F."/>
            <person name="Lehrach H."/>
            <person name="Reinhardt R."/>
            <person name="Weissenbach J."/>
            <person name="Roy S.W."/>
            <person name="Artiguenave F."/>
            <person name="Postlethwait J.H."/>
            <person name="Manak J.R."/>
            <person name="Thompson E.M."/>
            <person name="Jaillon O."/>
            <person name="Du Pasquier L."/>
            <person name="Boudinot P."/>
            <person name="Liberles D.A."/>
            <person name="Volff J.N."/>
            <person name="Philippe H."/>
            <person name="Lenhard B."/>
            <person name="Roest Crollius H."/>
            <person name="Wincker P."/>
            <person name="Chourrout D."/>
        </authorList>
    </citation>
    <scope>NUCLEOTIDE SEQUENCE [LARGE SCALE GENOMIC DNA]</scope>
</reference>
<sequence length="131" mass="14668">MAERQDEQQNTMDNDELRGIYFTVPQQKLFRGMMNFASNISDSQDVQFVSSRSPPASHIRKPPAPPVFSSMQQVGHEQAQHPRLPMPSQLMPVPPTVPKATRKKGPVPKLYDGECCKICGDKASGFHYNVV</sequence>
<keyword evidence="2" id="KW-0863">Zinc-finger</keyword>
<name>E4Z6S6_OIKDI</name>
<evidence type="ECO:0000256" key="5">
    <source>
        <dbReference type="ARBA" id="ARBA00023125"/>
    </source>
</evidence>
<keyword evidence="6" id="KW-0804">Transcription</keyword>
<evidence type="ECO:0000256" key="2">
    <source>
        <dbReference type="ARBA" id="ARBA00022771"/>
    </source>
</evidence>
<evidence type="ECO:0000313" key="9">
    <source>
        <dbReference type="EMBL" id="CBY43404.1"/>
    </source>
</evidence>
<evidence type="ECO:0000256" key="3">
    <source>
        <dbReference type="ARBA" id="ARBA00022833"/>
    </source>
</evidence>
<accession>E4Z6S6</accession>
<protein>
    <recommendedName>
        <fullName evidence="8">Nuclear receptor domain-containing protein</fullName>
    </recommendedName>
</protein>
<evidence type="ECO:0000256" key="1">
    <source>
        <dbReference type="ARBA" id="ARBA00022723"/>
    </source>
</evidence>
<feature type="region of interest" description="Disordered" evidence="7">
    <location>
        <begin position="47"/>
        <end position="106"/>
    </location>
</feature>
<dbReference type="AlphaFoldDB" id="E4Z6S6"/>
<gene>
    <name evidence="9" type="ORF">GSOID_T00027998001</name>
</gene>
<dbReference type="GO" id="GO:0008270">
    <property type="term" value="F:zinc ion binding"/>
    <property type="evidence" value="ECO:0007669"/>
    <property type="project" value="UniProtKB-KW"/>
</dbReference>
<dbReference type="GO" id="GO:0043565">
    <property type="term" value="F:sequence-specific DNA binding"/>
    <property type="evidence" value="ECO:0007669"/>
    <property type="project" value="InterPro"/>
</dbReference>
<keyword evidence="5" id="KW-0238">DNA-binding</keyword>
<keyword evidence="3" id="KW-0862">Zinc</keyword>
<organism evidence="9">
    <name type="scientific">Oikopleura dioica</name>
    <name type="common">Tunicate</name>
    <dbReference type="NCBI Taxonomy" id="34765"/>
    <lineage>
        <taxon>Eukaryota</taxon>
        <taxon>Metazoa</taxon>
        <taxon>Chordata</taxon>
        <taxon>Tunicata</taxon>
        <taxon>Appendicularia</taxon>
        <taxon>Copelata</taxon>
        <taxon>Oikopleuridae</taxon>
        <taxon>Oikopleura</taxon>
    </lineage>
</organism>
<keyword evidence="4" id="KW-0805">Transcription regulation</keyword>
<dbReference type="InterPro" id="IPR001628">
    <property type="entry name" value="Znf_hrmn_rcpt"/>
</dbReference>
<proteinExistence type="predicted"/>
<feature type="domain" description="Nuclear receptor" evidence="8">
    <location>
        <begin position="115"/>
        <end position="130"/>
    </location>
</feature>
<dbReference type="GO" id="GO:0003700">
    <property type="term" value="F:DNA-binding transcription factor activity"/>
    <property type="evidence" value="ECO:0007669"/>
    <property type="project" value="InterPro"/>
</dbReference>
<feature type="non-terminal residue" evidence="9">
    <location>
        <position position="131"/>
    </location>
</feature>
<keyword evidence="1" id="KW-0479">Metal-binding</keyword>
<evidence type="ECO:0000256" key="7">
    <source>
        <dbReference type="SAM" id="MobiDB-lite"/>
    </source>
</evidence>
<dbReference type="Proteomes" id="UP000011014">
    <property type="component" value="Unassembled WGS sequence"/>
</dbReference>
<evidence type="ECO:0000259" key="8">
    <source>
        <dbReference type="Pfam" id="PF00105"/>
    </source>
</evidence>
<evidence type="ECO:0000256" key="6">
    <source>
        <dbReference type="ARBA" id="ARBA00023163"/>
    </source>
</evidence>